<comment type="catalytic activity">
    <reaction evidence="5">
        <text>urea = cyanamide + H2O</text>
        <dbReference type="Rhea" id="RHEA:23056"/>
        <dbReference type="ChEBI" id="CHEBI:15377"/>
        <dbReference type="ChEBI" id="CHEBI:16199"/>
        <dbReference type="ChEBI" id="CHEBI:16698"/>
        <dbReference type="EC" id="4.2.1.69"/>
    </reaction>
</comment>
<dbReference type="GO" id="GO:0018820">
    <property type="term" value="F:cyanamide hydratase activity"/>
    <property type="evidence" value="ECO:0007669"/>
    <property type="project" value="UniProtKB-EC"/>
</dbReference>
<dbReference type="PROSITE" id="PS51831">
    <property type="entry name" value="HD"/>
    <property type="match status" value="1"/>
</dbReference>
<proteinExistence type="inferred from homology"/>
<gene>
    <name evidence="10" type="ORF">BN860_00122g</name>
</gene>
<dbReference type="FunFam" id="1.10.3210.10:FF:000027">
    <property type="entry name" value="Urea hydro-lyase/cyanamide hydratase"/>
    <property type="match status" value="1"/>
</dbReference>
<evidence type="ECO:0000256" key="8">
    <source>
        <dbReference type="ARBA" id="ARBA00061079"/>
    </source>
</evidence>
<evidence type="ECO:0000259" key="9">
    <source>
        <dbReference type="PROSITE" id="PS51831"/>
    </source>
</evidence>
<evidence type="ECO:0000256" key="1">
    <source>
        <dbReference type="ARBA" id="ARBA00001947"/>
    </source>
</evidence>
<dbReference type="CDD" id="cd00077">
    <property type="entry name" value="HDc"/>
    <property type="match status" value="1"/>
</dbReference>
<evidence type="ECO:0000313" key="10">
    <source>
        <dbReference type="EMBL" id="CDF91121.1"/>
    </source>
</evidence>
<accession>A0A8J2T9H0</accession>
<evidence type="ECO:0000256" key="2">
    <source>
        <dbReference type="ARBA" id="ARBA00011643"/>
    </source>
</evidence>
<evidence type="ECO:0000256" key="3">
    <source>
        <dbReference type="ARBA" id="ARBA00022833"/>
    </source>
</evidence>
<dbReference type="Proteomes" id="UP000019375">
    <property type="component" value="Unassembled WGS sequence"/>
</dbReference>
<comment type="similarity">
    <text evidence="8">Belongs to the cyanamide dehydrase family.</text>
</comment>
<evidence type="ECO:0000256" key="6">
    <source>
        <dbReference type="ARBA" id="ARBA00039139"/>
    </source>
</evidence>
<organism evidence="10 11">
    <name type="scientific">Zygosaccharomyces bailii (strain CLIB 213 / ATCC 58445 / CBS 680 / BCRC 21525 / NBRC 1098 / NCYC 1416 / NRRL Y-2227)</name>
    <dbReference type="NCBI Taxonomy" id="1333698"/>
    <lineage>
        <taxon>Eukaryota</taxon>
        <taxon>Fungi</taxon>
        <taxon>Dikarya</taxon>
        <taxon>Ascomycota</taxon>
        <taxon>Saccharomycotina</taxon>
        <taxon>Saccharomycetes</taxon>
        <taxon>Saccharomycetales</taxon>
        <taxon>Saccharomycetaceae</taxon>
        <taxon>Zygosaccharomyces</taxon>
    </lineage>
</organism>
<keyword evidence="11" id="KW-1185">Reference proteome</keyword>
<comment type="function">
    <text evidence="7">Cyanamide hydratase involved in the detoxification and/or utilization of cyanamide, a toxic nitrile compound distributed widely in the environment.</text>
</comment>
<reference evidence="11" key="1">
    <citation type="journal article" date="2013" name="Genome Announc.">
        <title>Genome sequence of the food spoilage yeast Zygosaccharomyces bailii CLIB 213(T).</title>
        <authorList>
            <person name="Galeote V."/>
            <person name="Bigey F."/>
            <person name="Devillers H."/>
            <person name="Neuveglise C."/>
            <person name="Dequin S."/>
        </authorList>
    </citation>
    <scope>NUCLEOTIDE SEQUENCE [LARGE SCALE GENOMIC DNA]</scope>
    <source>
        <strain evidence="11">CLIB 213 / ATCC 58445 / CBS 680 / CCRC 21525 / NBRC 1098 / NCYC 1416 / NRRL Y-2227</strain>
    </source>
</reference>
<evidence type="ECO:0000256" key="7">
    <source>
        <dbReference type="ARBA" id="ARBA00056826"/>
    </source>
</evidence>
<dbReference type="OrthoDB" id="10033309at2759"/>
<dbReference type="PANTHER" id="PTHR35569">
    <property type="entry name" value="CYANAMIDE HYDRATASE DDI2-RELATED"/>
    <property type="match status" value="1"/>
</dbReference>
<protein>
    <recommendedName>
        <fullName evidence="6">cyanamide hydratase</fullName>
        <ecNumber evidence="6">4.2.1.69</ecNumber>
    </recommendedName>
</protein>
<sequence length="227" mass="25422">MSNYGFFKVPREVGKAISNVNAPTPQQVVPFPHSPPSNFVLDFATEELSTEVLNHSMRVYQYSVAIIKDQFPNWHLDDDVLFAACMLHDIGTTDKNIAATKMSFEYYGGLLSRELILQATGGNHDFAEAVSEAIIRHQDLADSGFITALGFILQVSTTLDNIGSNSNLIHFETVDLINKRFSRENWSTCFAHVIGEENSKKPWCHTSALGDDFKKNVLENSLEYTKN</sequence>
<name>A0A8J2T9H0_ZYGB2</name>
<dbReference type="SUPFAM" id="SSF109604">
    <property type="entry name" value="HD-domain/PDEase-like"/>
    <property type="match status" value="1"/>
</dbReference>
<dbReference type="PANTHER" id="PTHR35569:SF1">
    <property type="entry name" value="CYANAMIDE HYDRATASE DDI2-RELATED"/>
    <property type="match status" value="1"/>
</dbReference>
<dbReference type="NCBIfam" id="TIGR03401">
    <property type="entry name" value="cyanamide_fam"/>
    <property type="match status" value="1"/>
</dbReference>
<dbReference type="InterPro" id="IPR006674">
    <property type="entry name" value="HD_domain"/>
</dbReference>
<keyword evidence="3" id="KW-0862">Zinc</keyword>
<evidence type="ECO:0000256" key="5">
    <source>
        <dbReference type="ARBA" id="ARBA00036058"/>
    </source>
</evidence>
<evidence type="ECO:0000256" key="4">
    <source>
        <dbReference type="ARBA" id="ARBA00023239"/>
    </source>
</evidence>
<comment type="cofactor">
    <cofactor evidence="1">
        <name>Zn(2+)</name>
        <dbReference type="ChEBI" id="CHEBI:29105"/>
    </cofactor>
</comment>
<dbReference type="InterPro" id="IPR003607">
    <property type="entry name" value="HD/PDEase_dom"/>
</dbReference>
<dbReference type="GO" id="GO:0018890">
    <property type="term" value="P:cyanamide metabolic process"/>
    <property type="evidence" value="ECO:0007669"/>
    <property type="project" value="UniProtKB-ARBA"/>
</dbReference>
<dbReference type="Pfam" id="PF01966">
    <property type="entry name" value="HD"/>
    <property type="match status" value="1"/>
</dbReference>
<dbReference type="Gene3D" id="1.10.3210.10">
    <property type="entry name" value="Hypothetical protein af1432"/>
    <property type="match status" value="1"/>
</dbReference>
<dbReference type="EMBL" id="HG316463">
    <property type="protein sequence ID" value="CDF91121.1"/>
    <property type="molecule type" value="Genomic_DNA"/>
</dbReference>
<dbReference type="EC" id="4.2.1.69" evidence="6"/>
<comment type="subunit">
    <text evidence="2">Homohexamer.</text>
</comment>
<feature type="domain" description="HD" evidence="9">
    <location>
        <begin position="52"/>
        <end position="162"/>
    </location>
</feature>
<dbReference type="InterPro" id="IPR017771">
    <property type="entry name" value="Cyanamide_hydratase_HD"/>
</dbReference>
<evidence type="ECO:0000313" key="11">
    <source>
        <dbReference type="Proteomes" id="UP000019375"/>
    </source>
</evidence>
<keyword evidence="4" id="KW-0456">Lyase</keyword>
<dbReference type="AlphaFoldDB" id="A0A8J2T9H0"/>